<reference evidence="3 4" key="1">
    <citation type="submission" date="2016-05" db="EMBL/GenBank/DDBJ databases">
        <title>Genome sequencing reveals origins of a unique bacterial endosymbiosis in the earliest lineages of terrestrial Fungi.</title>
        <authorList>
            <consortium name="DOE Joint Genome Institute"/>
            <person name="Uehling J."/>
            <person name="Gryganskyi A."/>
            <person name="Hameed K."/>
            <person name="Tschaplinski T."/>
            <person name="Misztal P."/>
            <person name="Wu S."/>
            <person name="Desiro A."/>
            <person name="Vande Pol N."/>
            <person name="Du Z.-Y."/>
            <person name="Zienkiewicz A."/>
            <person name="Zienkiewicz K."/>
            <person name="Morin E."/>
            <person name="Tisserant E."/>
            <person name="Splivallo R."/>
            <person name="Hainaut M."/>
            <person name="Henrissat B."/>
            <person name="Ohm R."/>
            <person name="Kuo A."/>
            <person name="Yan J."/>
            <person name="Lipzen A."/>
            <person name="Nolan M."/>
            <person name="Labutti K."/>
            <person name="Barry K."/>
            <person name="Goldstein A."/>
            <person name="Labbe J."/>
            <person name="Schadt C."/>
            <person name="Tuskan G."/>
            <person name="Grigoriev I."/>
            <person name="Martin F."/>
            <person name="Vilgalys R."/>
            <person name="Bonito G."/>
        </authorList>
    </citation>
    <scope>NUCLEOTIDE SEQUENCE [LARGE SCALE GENOMIC DNA]</scope>
    <source>
        <strain evidence="3 4">AG-77</strain>
    </source>
</reference>
<dbReference type="AlphaFoldDB" id="A0A197JEM8"/>
<feature type="compositionally biased region" description="Polar residues" evidence="2">
    <location>
        <begin position="245"/>
        <end position="256"/>
    </location>
</feature>
<dbReference type="OrthoDB" id="27934at2759"/>
<feature type="compositionally biased region" description="Basic and acidic residues" evidence="2">
    <location>
        <begin position="200"/>
        <end position="213"/>
    </location>
</feature>
<comment type="similarity">
    <text evidence="1">Belongs to the sel-1 family.</text>
</comment>
<dbReference type="STRING" id="1314771.A0A197JEM8"/>
<accession>A0A197JEM8</accession>
<evidence type="ECO:0000256" key="2">
    <source>
        <dbReference type="SAM" id="MobiDB-lite"/>
    </source>
</evidence>
<organism evidence="3 4">
    <name type="scientific">Linnemannia elongata AG-77</name>
    <dbReference type="NCBI Taxonomy" id="1314771"/>
    <lineage>
        <taxon>Eukaryota</taxon>
        <taxon>Fungi</taxon>
        <taxon>Fungi incertae sedis</taxon>
        <taxon>Mucoromycota</taxon>
        <taxon>Mortierellomycotina</taxon>
        <taxon>Mortierellomycetes</taxon>
        <taxon>Mortierellales</taxon>
        <taxon>Mortierellaceae</taxon>
        <taxon>Linnemannia</taxon>
    </lineage>
</organism>
<evidence type="ECO:0000313" key="3">
    <source>
        <dbReference type="EMBL" id="OAQ23590.1"/>
    </source>
</evidence>
<protein>
    <recommendedName>
        <fullName evidence="5">HCP-like protein</fullName>
    </recommendedName>
</protein>
<feature type="compositionally biased region" description="Polar residues" evidence="2">
    <location>
        <begin position="271"/>
        <end position="280"/>
    </location>
</feature>
<dbReference type="InterPro" id="IPR011990">
    <property type="entry name" value="TPR-like_helical_dom_sf"/>
</dbReference>
<dbReference type="SMART" id="SM00671">
    <property type="entry name" value="SEL1"/>
    <property type="match status" value="4"/>
</dbReference>
<evidence type="ECO:0000256" key="1">
    <source>
        <dbReference type="ARBA" id="ARBA00038101"/>
    </source>
</evidence>
<dbReference type="InterPro" id="IPR050767">
    <property type="entry name" value="Sel1_AlgK"/>
</dbReference>
<dbReference type="Proteomes" id="UP000078512">
    <property type="component" value="Unassembled WGS sequence"/>
</dbReference>
<feature type="region of interest" description="Disordered" evidence="2">
    <location>
        <begin position="597"/>
        <end position="632"/>
    </location>
</feature>
<sequence length="632" mass="70466">MPPFSFLSRIKKKAPPERQNNDNPLPQAFRFVHKNKPRATTTISGAADEIFHIDCHTDPDTQKGLEPRRIVAAPDVVLEVVIGGEVAAASASTAGVDISPLEKKVQDNLLSTPQQEPNRARRNPVYGDVMEAMQNYNHIDRPPQVSYLRGPQTILSDLLDVSDSSTVEKPVQRPAMSTTILRGPQTVKHFTAEHSGSLTKEQRRSTNKLEHKPMNNSSAPAPTPSKDRHKGIDQPAQESRRDRSTPITTLKESLTTGREGRGKTDEPVKDQPTTTDKSRQSIFTDAFLAFKWGKVDKPADDQSMTTIKPHLLFSSDTTVSTTVKSELAQKRAGTDHGDIATRVSLEDLDKQQQLILKSSHENALTQYTEAANNGDYYAQYRLGMLFEHGDGCVKSNATAFQWFLKSAQQGFSTAQYVVGDRYEKGRDVVQDVSKAIEWYTKAAEQGHITAQLRLCWLYANGKGVPKNDAEALVWYLKAAEQGDRRGQTLVAEACEHGRGTPKNDRWALQWYIDIAETGGGYGQRKDKGFKAQQETIGARKEQLSYTPPAPSYANIYSSNQCTPTVLSTQILMHRSQPNEFGRTSLTAHFHYNQQKEFGRTSSTHSHHNPNTQPTRNPSRTLLGRLPPLERNL</sequence>
<feature type="region of interest" description="Disordered" evidence="2">
    <location>
        <begin position="164"/>
        <end position="280"/>
    </location>
</feature>
<dbReference type="PANTHER" id="PTHR11102:SF160">
    <property type="entry name" value="ERAD-ASSOCIATED E3 UBIQUITIN-PROTEIN LIGASE COMPONENT HRD3"/>
    <property type="match status" value="1"/>
</dbReference>
<gene>
    <name evidence="3" type="ORF">K457DRAFT_1881307</name>
</gene>
<evidence type="ECO:0008006" key="5">
    <source>
        <dbReference type="Google" id="ProtNLM"/>
    </source>
</evidence>
<dbReference type="EMBL" id="KV442114">
    <property type="protein sequence ID" value="OAQ23590.1"/>
    <property type="molecule type" value="Genomic_DNA"/>
</dbReference>
<dbReference type="Gene3D" id="1.25.40.10">
    <property type="entry name" value="Tetratricopeptide repeat domain"/>
    <property type="match status" value="1"/>
</dbReference>
<dbReference type="SUPFAM" id="SSF81901">
    <property type="entry name" value="HCP-like"/>
    <property type="match status" value="1"/>
</dbReference>
<dbReference type="PANTHER" id="PTHR11102">
    <property type="entry name" value="SEL-1-LIKE PROTEIN"/>
    <property type="match status" value="1"/>
</dbReference>
<evidence type="ECO:0000313" key="4">
    <source>
        <dbReference type="Proteomes" id="UP000078512"/>
    </source>
</evidence>
<proteinExistence type="inferred from homology"/>
<name>A0A197JEM8_9FUNG</name>
<keyword evidence="4" id="KW-1185">Reference proteome</keyword>
<dbReference type="InterPro" id="IPR006597">
    <property type="entry name" value="Sel1-like"/>
</dbReference>
<feature type="compositionally biased region" description="Basic and acidic residues" evidence="2">
    <location>
        <begin position="258"/>
        <end position="269"/>
    </location>
</feature>
<dbReference type="Pfam" id="PF08238">
    <property type="entry name" value="Sel1"/>
    <property type="match status" value="4"/>
</dbReference>
<feature type="compositionally biased region" description="Polar residues" evidence="2">
    <location>
        <begin position="597"/>
        <end position="619"/>
    </location>
</feature>
<feature type="region of interest" description="Disordered" evidence="2">
    <location>
        <begin position="1"/>
        <end position="25"/>
    </location>
</feature>